<dbReference type="PROSITE" id="PS50198">
    <property type="entry name" value="PPIC_PPIASE_2"/>
    <property type="match status" value="1"/>
</dbReference>
<accession>A0AAJ2QVR6</accession>
<reference evidence="9" key="1">
    <citation type="submission" date="2023-11" db="EMBL/GenBank/DDBJ databases">
        <title>Identification and selenium tolerance of Delftia acidovorans R3-25.</title>
        <authorList>
            <person name="Zhang S."/>
            <person name="Liu Y."/>
            <person name="Guo Y."/>
        </authorList>
    </citation>
    <scope>NUCLEOTIDE SEQUENCE</scope>
    <source>
        <strain evidence="9">R3-25</strain>
    </source>
</reference>
<dbReference type="Proteomes" id="UP001287445">
    <property type="component" value="Unassembled WGS sequence"/>
</dbReference>
<protein>
    <recommendedName>
        <fullName evidence="3">peptidylprolyl isomerase</fullName>
        <ecNumber evidence="3">5.2.1.8</ecNumber>
    </recommendedName>
</protein>
<feature type="domain" description="PpiC" evidence="8">
    <location>
        <begin position="152"/>
        <end position="248"/>
    </location>
</feature>
<dbReference type="Pfam" id="PF13616">
    <property type="entry name" value="Rotamase_3"/>
    <property type="match status" value="1"/>
</dbReference>
<dbReference type="PROSITE" id="PS01096">
    <property type="entry name" value="PPIC_PPIASE_1"/>
    <property type="match status" value="1"/>
</dbReference>
<dbReference type="GO" id="GO:0003755">
    <property type="term" value="F:peptidyl-prolyl cis-trans isomerase activity"/>
    <property type="evidence" value="ECO:0007669"/>
    <property type="project" value="UniProtKB-KW"/>
</dbReference>
<evidence type="ECO:0000256" key="5">
    <source>
        <dbReference type="ARBA" id="ARBA00023110"/>
    </source>
</evidence>
<gene>
    <name evidence="9" type="ORF">SGN30_03145</name>
</gene>
<dbReference type="InterPro" id="IPR046357">
    <property type="entry name" value="PPIase_dom_sf"/>
</dbReference>
<dbReference type="Gene3D" id="3.10.50.40">
    <property type="match status" value="1"/>
</dbReference>
<keyword evidence="4" id="KW-0732">Signal</keyword>
<dbReference type="InterPro" id="IPR000297">
    <property type="entry name" value="PPIase_PpiC"/>
</dbReference>
<evidence type="ECO:0000256" key="1">
    <source>
        <dbReference type="ARBA" id="ARBA00000971"/>
    </source>
</evidence>
<dbReference type="InterPro" id="IPR050245">
    <property type="entry name" value="PrsA_foldase"/>
</dbReference>
<dbReference type="AlphaFoldDB" id="A0AAJ2QVR6"/>
<dbReference type="InterPro" id="IPR023058">
    <property type="entry name" value="PPIase_PpiC_CS"/>
</dbReference>
<dbReference type="RefSeq" id="WP_082848229.1">
    <property type="nucleotide sequence ID" value="NZ_JAWWMZ010000001.1"/>
</dbReference>
<dbReference type="EC" id="5.2.1.8" evidence="3"/>
<organism evidence="9 10">
    <name type="scientific">Delftia acidovorans</name>
    <name type="common">Pseudomonas acidovorans</name>
    <name type="synonym">Comamonas acidovorans</name>
    <dbReference type="NCBI Taxonomy" id="80866"/>
    <lineage>
        <taxon>Bacteria</taxon>
        <taxon>Pseudomonadati</taxon>
        <taxon>Pseudomonadota</taxon>
        <taxon>Betaproteobacteria</taxon>
        <taxon>Burkholderiales</taxon>
        <taxon>Comamonadaceae</taxon>
        <taxon>Delftia</taxon>
    </lineage>
</organism>
<proteinExistence type="inferred from homology"/>
<sequence>MKVSIRRFGAIPLALVASMAVQGVHSAELADAGGKSAQVLAKGNGITITLQDLEVEAQRIPPEVRPMILSRVDNVKRMASDLYIFRSMAQMAQQQGWDRKPEVVAALQAARDKVLSDAWLDELDAKNMPSIEAAQKQARSVYLAQPQRFQTDEQVRARHILIAGKGAEARAQAEQILEELKKGADFSSLAKERSADKGSAARGGDLGFFSHGRMVPEFDKAAFALQKTGDLSGVVESQFGLHIIRLEERRPPGVKPFEEVRDELVKEIRASAAKDARVSAADKIRQDVVVDEGAAEAFAAKNSPKP</sequence>
<evidence type="ECO:0000259" key="8">
    <source>
        <dbReference type="PROSITE" id="PS50198"/>
    </source>
</evidence>
<dbReference type="SUPFAM" id="SSF54534">
    <property type="entry name" value="FKBP-like"/>
    <property type="match status" value="1"/>
</dbReference>
<keyword evidence="5 7" id="KW-0697">Rotamase</keyword>
<comment type="catalytic activity">
    <reaction evidence="1">
        <text>[protein]-peptidylproline (omega=180) = [protein]-peptidylproline (omega=0)</text>
        <dbReference type="Rhea" id="RHEA:16237"/>
        <dbReference type="Rhea" id="RHEA-COMP:10747"/>
        <dbReference type="Rhea" id="RHEA-COMP:10748"/>
        <dbReference type="ChEBI" id="CHEBI:83833"/>
        <dbReference type="ChEBI" id="CHEBI:83834"/>
        <dbReference type="EC" id="5.2.1.8"/>
    </reaction>
</comment>
<evidence type="ECO:0000256" key="7">
    <source>
        <dbReference type="PROSITE-ProRule" id="PRU00278"/>
    </source>
</evidence>
<evidence type="ECO:0000313" key="9">
    <source>
        <dbReference type="EMBL" id="MDX4952416.1"/>
    </source>
</evidence>
<evidence type="ECO:0000256" key="3">
    <source>
        <dbReference type="ARBA" id="ARBA00013194"/>
    </source>
</evidence>
<dbReference type="PANTHER" id="PTHR47245:SF1">
    <property type="entry name" value="FOLDASE PROTEIN PRSA"/>
    <property type="match status" value="1"/>
</dbReference>
<dbReference type="PANTHER" id="PTHR47245">
    <property type="entry name" value="PEPTIDYLPROLYL ISOMERASE"/>
    <property type="match status" value="1"/>
</dbReference>
<evidence type="ECO:0000256" key="4">
    <source>
        <dbReference type="ARBA" id="ARBA00022729"/>
    </source>
</evidence>
<evidence type="ECO:0000313" key="10">
    <source>
        <dbReference type="Proteomes" id="UP001287445"/>
    </source>
</evidence>
<dbReference type="EMBL" id="JAWWMZ010000001">
    <property type="protein sequence ID" value="MDX4952416.1"/>
    <property type="molecule type" value="Genomic_DNA"/>
</dbReference>
<comment type="caution">
    <text evidence="9">The sequence shown here is derived from an EMBL/GenBank/DDBJ whole genome shotgun (WGS) entry which is preliminary data.</text>
</comment>
<evidence type="ECO:0000256" key="6">
    <source>
        <dbReference type="ARBA" id="ARBA00023235"/>
    </source>
</evidence>
<comment type="similarity">
    <text evidence="2">Belongs to the PpiC/parvulin rotamase family.</text>
</comment>
<name>A0AAJ2QVR6_DELAC</name>
<evidence type="ECO:0000256" key="2">
    <source>
        <dbReference type="ARBA" id="ARBA00007656"/>
    </source>
</evidence>
<keyword evidence="6 7" id="KW-0413">Isomerase</keyword>